<evidence type="ECO:0000259" key="21">
    <source>
        <dbReference type="PROSITE" id="PS51002"/>
    </source>
</evidence>
<dbReference type="GO" id="GO:0006122">
    <property type="term" value="P:mitochondrial electron transport, ubiquinol to cytochrome c"/>
    <property type="evidence" value="ECO:0007669"/>
    <property type="project" value="TreeGrafter"/>
</dbReference>
<keyword evidence="15 20" id="KW-0496">Mitochondrion</keyword>
<keyword evidence="7 20" id="KW-0679">Respiratory chain</keyword>
<reference evidence="23" key="1">
    <citation type="submission" date="2015-10" db="EMBL/GenBank/DDBJ databases">
        <authorList>
            <person name="Gilbert D.G."/>
        </authorList>
    </citation>
    <scope>NUCLEOTIDE SEQUENCE</scope>
</reference>
<dbReference type="CDD" id="cd00284">
    <property type="entry name" value="Cytochrome_b_N"/>
    <property type="match status" value="1"/>
</dbReference>
<dbReference type="PANTHER" id="PTHR19271">
    <property type="entry name" value="CYTOCHROME B"/>
    <property type="match status" value="1"/>
</dbReference>
<dbReference type="InterPro" id="IPR030689">
    <property type="entry name" value="Cytochrome_b"/>
</dbReference>
<dbReference type="PROSITE" id="PS51003">
    <property type="entry name" value="CYTB_CTER"/>
    <property type="match status" value="1"/>
</dbReference>
<dbReference type="GO" id="GO:0045275">
    <property type="term" value="C:respiratory chain complex III"/>
    <property type="evidence" value="ECO:0007669"/>
    <property type="project" value="InterPro"/>
</dbReference>
<dbReference type="GO" id="GO:0016491">
    <property type="term" value="F:oxidoreductase activity"/>
    <property type="evidence" value="ECO:0007669"/>
    <property type="project" value="UniProtKB-UniRule"/>
</dbReference>
<dbReference type="PANTHER" id="PTHR19271:SF16">
    <property type="entry name" value="CYTOCHROME B"/>
    <property type="match status" value="1"/>
</dbReference>
<accession>A0A140GMD0</accession>
<feature type="binding site" description="axial binding residue" evidence="19">
    <location>
        <position position="98"/>
    </location>
    <ligand>
        <name>heme b</name>
        <dbReference type="ChEBI" id="CHEBI:60344"/>
        <label>b566</label>
    </ligand>
    <ligandPart>
        <name>Fe</name>
        <dbReference type="ChEBI" id="CHEBI:18248"/>
    </ligandPart>
</feature>
<evidence type="ECO:0000256" key="19">
    <source>
        <dbReference type="PIRSR" id="PIRSR038885-2"/>
    </source>
</evidence>
<evidence type="ECO:0000256" key="14">
    <source>
        <dbReference type="ARBA" id="ARBA00023075"/>
    </source>
</evidence>
<dbReference type="InterPro" id="IPR027387">
    <property type="entry name" value="Cytb/b6-like_sf"/>
</dbReference>
<evidence type="ECO:0000256" key="4">
    <source>
        <dbReference type="ARBA" id="ARBA00013531"/>
    </source>
</evidence>
<keyword evidence="12 20" id="KW-1133">Transmembrane helix</keyword>
<keyword evidence="16 20" id="KW-0472">Membrane</keyword>
<keyword evidence="13 19" id="KW-0408">Iron</keyword>
<feature type="transmembrane region" description="Helical" evidence="20">
    <location>
        <begin position="230"/>
        <end position="251"/>
    </location>
</feature>
<dbReference type="InterPro" id="IPR036150">
    <property type="entry name" value="Cyt_b/b6_C_sf"/>
</dbReference>
<feature type="transmembrane region" description="Helical" evidence="20">
    <location>
        <begin position="348"/>
        <end position="373"/>
    </location>
</feature>
<sequence length="378" mass="42633">MTTPIRKSHPLFKIVNNALVDMPLPSNISTFWNFGSLLGLCLVIQIATGLFLAMHYTAHIDLAFSSVAHICRDVNYGWLLRTMHANGASFFFICLYVHIGRGIYYGSYLISHAWLVGVVILFMVMAAAFLGYVLPWGQMSFWGATVITNLFSAIPYIGTDLVQWIWGGFSVDNATLTRFFTFHFVLPFIVAAASLIHILFLHQSGANNPLGISSQIDKIPFHPYFTFKDIVGFVVMFSILLLLSLLNPYLLGDPDNFIPANPLVTPAHIQPEWYFLFAYAILRSIPNKLGGVIALVASVAILMILPFSHTSQFRSLTFYPVNQIMFWTLVSILSLLTWIGARPVEDPYIITGQILTVLYFAFFLLNPLILMWWDKMLK</sequence>
<keyword evidence="14" id="KW-0830">Ubiquinone</keyword>
<evidence type="ECO:0000256" key="8">
    <source>
        <dbReference type="ARBA" id="ARBA00022692"/>
    </source>
</evidence>
<feature type="transmembrane region" description="Helical" evidence="20">
    <location>
        <begin position="324"/>
        <end position="341"/>
    </location>
</feature>
<dbReference type="GO" id="GO:0046872">
    <property type="term" value="F:metal ion binding"/>
    <property type="evidence" value="ECO:0007669"/>
    <property type="project" value="UniProtKB-UniRule"/>
</dbReference>
<comment type="subunit">
    <text evidence="3">The main subunits of complex b-c1 are: cytochrome b, cytochrome c1 and the Rieske protein.</text>
</comment>
<comment type="cofactor">
    <cofactor evidence="19">
        <name>heme</name>
        <dbReference type="ChEBI" id="CHEBI:30413"/>
    </cofactor>
    <text evidence="19">Binds 2 heme groups non-covalently.</text>
</comment>
<feature type="binding site" description="axial binding residue" evidence="19">
    <location>
        <position position="183"/>
    </location>
    <ligand>
        <name>heme b</name>
        <dbReference type="ChEBI" id="CHEBI:60344"/>
        <label>b562</label>
    </ligand>
    <ligandPart>
        <name>Fe</name>
        <dbReference type="ChEBI" id="CHEBI:18248"/>
    </ligandPart>
</feature>
<dbReference type="CTD" id="4519"/>
<evidence type="ECO:0000256" key="1">
    <source>
        <dbReference type="ARBA" id="ARBA00002566"/>
    </source>
</evidence>
<evidence type="ECO:0000256" key="3">
    <source>
        <dbReference type="ARBA" id="ARBA00011649"/>
    </source>
</evidence>
<evidence type="ECO:0000256" key="13">
    <source>
        <dbReference type="ARBA" id="ARBA00023004"/>
    </source>
</evidence>
<dbReference type="InterPro" id="IPR048260">
    <property type="entry name" value="Cytochrome_b_C_euk/bac"/>
</dbReference>
<feature type="transmembrane region" description="Helical" evidence="20">
    <location>
        <begin position="141"/>
        <end position="159"/>
    </location>
</feature>
<evidence type="ECO:0000256" key="16">
    <source>
        <dbReference type="ARBA" id="ARBA00023136"/>
    </source>
</evidence>
<feature type="transmembrane region" description="Helical" evidence="20">
    <location>
        <begin position="289"/>
        <end position="309"/>
    </location>
</feature>
<keyword evidence="9 19" id="KW-0479">Metal-binding</keyword>
<organism evidence="23">
    <name type="scientific">Leptodius sanguineus</name>
    <dbReference type="NCBI Taxonomy" id="903667"/>
    <lineage>
        <taxon>Eukaryota</taxon>
        <taxon>Metazoa</taxon>
        <taxon>Ecdysozoa</taxon>
        <taxon>Arthropoda</taxon>
        <taxon>Crustacea</taxon>
        <taxon>Multicrustacea</taxon>
        <taxon>Malacostraca</taxon>
        <taxon>Eumalacostraca</taxon>
        <taxon>Eucarida</taxon>
        <taxon>Decapoda</taxon>
        <taxon>Pleocyemata</taxon>
        <taxon>Brachyura</taxon>
        <taxon>Eubrachyura</taxon>
        <taxon>Xanthoidea</taxon>
        <taxon>Xanthidae</taxon>
        <taxon>Leptodius</taxon>
    </lineage>
</organism>
<evidence type="ECO:0000256" key="17">
    <source>
        <dbReference type="ARBA" id="ARBA00061233"/>
    </source>
</evidence>
<dbReference type="GeneID" id="27109166"/>
<dbReference type="SUPFAM" id="SSF81342">
    <property type="entry name" value="Transmembrane di-heme cytochromes"/>
    <property type="match status" value="1"/>
</dbReference>
<keyword evidence="11 20" id="KW-0249">Electron transport</keyword>
<dbReference type="Pfam" id="PF00033">
    <property type="entry name" value="Cytochrome_B"/>
    <property type="match status" value="1"/>
</dbReference>
<dbReference type="GO" id="GO:0008121">
    <property type="term" value="F:quinol-cytochrome-c reductase activity"/>
    <property type="evidence" value="ECO:0007669"/>
    <property type="project" value="InterPro"/>
</dbReference>
<feature type="domain" description="Cytochrome b/b6 C-terminal region profile" evidence="22">
    <location>
        <begin position="211"/>
        <end position="378"/>
    </location>
</feature>
<keyword evidence="5 20" id="KW-0813">Transport</keyword>
<evidence type="ECO:0000256" key="20">
    <source>
        <dbReference type="RuleBase" id="RU362117"/>
    </source>
</evidence>
<feature type="transmembrane region" description="Helical" evidence="20">
    <location>
        <begin position="78"/>
        <end position="99"/>
    </location>
</feature>
<dbReference type="RefSeq" id="YP_009239932.1">
    <property type="nucleotide sequence ID" value="NC_029726.1"/>
</dbReference>
<evidence type="ECO:0000256" key="7">
    <source>
        <dbReference type="ARBA" id="ARBA00022660"/>
    </source>
</evidence>
<dbReference type="Pfam" id="PF00032">
    <property type="entry name" value="Cytochrom_B_C"/>
    <property type="match status" value="1"/>
</dbReference>
<dbReference type="FunFam" id="1.20.810.10:FF:000002">
    <property type="entry name" value="Cytochrome b"/>
    <property type="match status" value="1"/>
</dbReference>
<comment type="subcellular location">
    <subcellularLocation>
        <location evidence="2">Mitochondrion inner membrane</location>
        <topology evidence="2">Multi-pass membrane protein</topology>
    </subcellularLocation>
</comment>
<evidence type="ECO:0000256" key="12">
    <source>
        <dbReference type="ARBA" id="ARBA00022989"/>
    </source>
</evidence>
<comment type="similarity">
    <text evidence="17 20">Belongs to the cytochrome b family.</text>
</comment>
<feature type="transmembrane region" description="Helical" evidence="20">
    <location>
        <begin position="179"/>
        <end position="201"/>
    </location>
</feature>
<proteinExistence type="inferred from homology"/>
<dbReference type="SUPFAM" id="SSF81648">
    <property type="entry name" value="a domain/subunit of cytochrome bc1 complex (Ubiquinol-cytochrome c reductase)"/>
    <property type="match status" value="1"/>
</dbReference>
<evidence type="ECO:0000256" key="6">
    <source>
        <dbReference type="ARBA" id="ARBA00022617"/>
    </source>
</evidence>
<evidence type="ECO:0000313" key="23">
    <source>
        <dbReference type="EMBL" id="AMN14566.1"/>
    </source>
</evidence>
<dbReference type="InterPro" id="IPR005797">
    <property type="entry name" value="Cyt_b/b6_N"/>
</dbReference>
<feature type="binding site" description="axial binding residue" evidence="19">
    <location>
        <position position="84"/>
    </location>
    <ligand>
        <name>heme b</name>
        <dbReference type="ChEBI" id="CHEBI:60344"/>
        <label>b562</label>
    </ligand>
    <ligandPart>
        <name>Fe</name>
        <dbReference type="ChEBI" id="CHEBI:18248"/>
    </ligandPart>
</feature>
<evidence type="ECO:0000256" key="11">
    <source>
        <dbReference type="ARBA" id="ARBA00022982"/>
    </source>
</evidence>
<dbReference type="EMBL" id="KT896744">
    <property type="protein sequence ID" value="AMN14566.1"/>
    <property type="molecule type" value="Genomic_DNA"/>
</dbReference>
<evidence type="ECO:0000256" key="9">
    <source>
        <dbReference type="ARBA" id="ARBA00022723"/>
    </source>
</evidence>
<evidence type="ECO:0000256" key="10">
    <source>
        <dbReference type="ARBA" id="ARBA00022792"/>
    </source>
</evidence>
<protein>
    <recommendedName>
        <fullName evidence="4 20">Cytochrome b</fullName>
    </recommendedName>
</protein>
<geneLocation type="mitochondrion" evidence="23"/>
<keyword evidence="6 19" id="KW-0349">Heme</keyword>
<evidence type="ECO:0000256" key="15">
    <source>
        <dbReference type="ARBA" id="ARBA00023128"/>
    </source>
</evidence>
<dbReference type="Gene3D" id="1.20.810.10">
    <property type="entry name" value="Cytochrome Bc1 Complex, Chain C"/>
    <property type="match status" value="1"/>
</dbReference>
<feature type="transmembrane region" description="Helical" evidence="20">
    <location>
        <begin position="111"/>
        <end position="134"/>
    </location>
</feature>
<evidence type="ECO:0000256" key="18">
    <source>
        <dbReference type="PIRSR" id="PIRSR038885-1"/>
    </source>
</evidence>
<gene>
    <name evidence="23" type="primary">CYTB</name>
</gene>
<comment type="function">
    <text evidence="1 20">Component of the ubiquinol-cytochrome c reductase complex (complex III or cytochrome b-c1 complex) that is part of the mitochondrial respiratory chain. The b-c1 complex mediates electron transfer from ubiquinol to cytochrome c. Contributes to the generation of a proton gradient across the mitochondrial membrane that is then used for ATP synthesis.</text>
</comment>
<dbReference type="InterPro" id="IPR016174">
    <property type="entry name" value="Di-haem_cyt_TM"/>
</dbReference>
<dbReference type="InterPro" id="IPR048259">
    <property type="entry name" value="Cytochrome_b_N_euk/bac"/>
</dbReference>
<feature type="transmembrane region" description="Helical" evidence="20">
    <location>
        <begin position="31"/>
        <end position="57"/>
    </location>
</feature>
<comment type="cofactor">
    <cofactor evidence="20">
        <name>heme b</name>
        <dbReference type="ChEBI" id="CHEBI:60344"/>
    </cofactor>
    <text evidence="20">Binds 2 heme groups non-covalently.</text>
</comment>
<feature type="binding site" description="axial binding residue" evidence="19">
    <location>
        <position position="197"/>
    </location>
    <ligand>
        <name>heme b</name>
        <dbReference type="ChEBI" id="CHEBI:60344"/>
        <label>b566</label>
    </ligand>
    <ligandPart>
        <name>Fe</name>
        <dbReference type="ChEBI" id="CHEBI:18248"/>
    </ligandPart>
</feature>
<dbReference type="PROSITE" id="PS51002">
    <property type="entry name" value="CYTB_NTER"/>
    <property type="match status" value="1"/>
</dbReference>
<evidence type="ECO:0000259" key="22">
    <source>
        <dbReference type="PROSITE" id="PS51003"/>
    </source>
</evidence>
<dbReference type="GO" id="GO:0005743">
    <property type="term" value="C:mitochondrial inner membrane"/>
    <property type="evidence" value="ECO:0007669"/>
    <property type="project" value="UniProtKB-SubCell"/>
</dbReference>
<dbReference type="InterPro" id="IPR005798">
    <property type="entry name" value="Cyt_b/b6_C"/>
</dbReference>
<keyword evidence="10" id="KW-0999">Mitochondrion inner membrane</keyword>
<keyword evidence="8 20" id="KW-0812">Transmembrane</keyword>
<dbReference type="CDD" id="cd00290">
    <property type="entry name" value="cytochrome_b_C"/>
    <property type="match status" value="1"/>
</dbReference>
<feature type="binding site" evidence="18">
    <location>
        <position position="202"/>
    </location>
    <ligand>
        <name>a ubiquinone</name>
        <dbReference type="ChEBI" id="CHEBI:16389"/>
    </ligand>
</feature>
<evidence type="ECO:0000256" key="5">
    <source>
        <dbReference type="ARBA" id="ARBA00022448"/>
    </source>
</evidence>
<name>A0A140GMD0_9EUCA</name>
<feature type="domain" description="Cytochrome b/b6 N-terminal region profile" evidence="21">
    <location>
        <begin position="1"/>
        <end position="210"/>
    </location>
</feature>
<dbReference type="AlphaFoldDB" id="A0A140GMD0"/>
<evidence type="ECO:0000256" key="2">
    <source>
        <dbReference type="ARBA" id="ARBA00004448"/>
    </source>
</evidence>
<dbReference type="PIRSF" id="PIRSF038885">
    <property type="entry name" value="COB"/>
    <property type="match status" value="1"/>
</dbReference>